<evidence type="ECO:0000313" key="5">
    <source>
        <dbReference type="Proteomes" id="UP000215033"/>
    </source>
</evidence>
<evidence type="ECO:0000313" key="1">
    <source>
        <dbReference type="EMBL" id="OSI09206.1"/>
    </source>
</evidence>
<organism evidence="2 5">
    <name type="scientific">Neisseria zoodegmatis</name>
    <dbReference type="NCBI Taxonomy" id="326523"/>
    <lineage>
        <taxon>Bacteria</taxon>
        <taxon>Pseudomonadati</taxon>
        <taxon>Pseudomonadota</taxon>
        <taxon>Betaproteobacteria</taxon>
        <taxon>Neisseriales</taxon>
        <taxon>Neisseriaceae</taxon>
        <taxon>Neisseria</taxon>
    </lineage>
</organism>
<dbReference type="SUPFAM" id="SSF54427">
    <property type="entry name" value="NTF2-like"/>
    <property type="match status" value="1"/>
</dbReference>
<evidence type="ECO:0000313" key="4">
    <source>
        <dbReference type="Proteomes" id="UP000193466"/>
    </source>
</evidence>
<reference evidence="1 4" key="1">
    <citation type="submission" date="2017-01" db="EMBL/GenBank/DDBJ databases">
        <authorList>
            <person name="Wolfgang W.J."/>
            <person name="Cole J."/>
            <person name="Wroblewski D."/>
            <person name="Mcginnis J."/>
            <person name="Musser K.A."/>
        </authorList>
    </citation>
    <scope>NUCLEOTIDE SEQUENCE [LARGE SCALE GENOMIC DNA]</scope>
    <source>
        <strain evidence="1 4">DSM 21643</strain>
    </source>
</reference>
<dbReference type="InterPro" id="IPR032710">
    <property type="entry name" value="NTF2-like_dom_sf"/>
</dbReference>
<dbReference type="OrthoDB" id="9182871at2"/>
<dbReference type="EMBL" id="MTBM01000016">
    <property type="protein sequence ID" value="OSI09206.1"/>
    <property type="molecule type" value="Genomic_DNA"/>
</dbReference>
<dbReference type="Proteomes" id="UP000215033">
    <property type="component" value="Chromosome 1"/>
</dbReference>
<dbReference type="InterPro" id="IPR009959">
    <property type="entry name" value="Cyclase_SnoaL-like"/>
</dbReference>
<dbReference type="KEGG" id="nzo:SAMEA4504057_0242"/>
<reference evidence="3 6" key="3">
    <citation type="submission" date="2018-06" db="EMBL/GenBank/DDBJ databases">
        <authorList>
            <consortium name="Pathogen Informatics"/>
            <person name="Doyle S."/>
        </authorList>
    </citation>
    <scope>NUCLEOTIDE SEQUENCE [LARGE SCALE GENOMIC DNA]</scope>
    <source>
        <strain evidence="3 6">NCTC12229</strain>
    </source>
</reference>
<proteinExistence type="predicted"/>
<dbReference type="Pfam" id="PF07366">
    <property type="entry name" value="SnoaL"/>
    <property type="match status" value="1"/>
</dbReference>
<dbReference type="Proteomes" id="UP000254055">
    <property type="component" value="Unassembled WGS sequence"/>
</dbReference>
<gene>
    <name evidence="1" type="ORF">BWD10_10530</name>
    <name evidence="3" type="ORF">NCTC12229_01372</name>
    <name evidence="2" type="ORF">SAMEA4504057_00242</name>
</gene>
<evidence type="ECO:0000313" key="2">
    <source>
        <dbReference type="EMBL" id="SNU78766.1"/>
    </source>
</evidence>
<evidence type="ECO:0000313" key="3">
    <source>
        <dbReference type="EMBL" id="SUA43896.1"/>
    </source>
</evidence>
<dbReference type="STRING" id="326523.BWD10_10530"/>
<dbReference type="PANTHER" id="PTHR38436:SF1">
    <property type="entry name" value="ESTER CYCLASE"/>
    <property type="match status" value="1"/>
</dbReference>
<name>A0A1X3CNL0_9NEIS</name>
<sequence>MNSKELVKYFYEQIFSRNLMDEIENYVDEKCNLRVGTEIFPIGLDGMKKHISDVRETYPDFTIQVINQFSEKEYVISEIIAMGTHKGVFLGIQPTNRKLTFTGIDVDKVENGKIVEHSGAINTFETFIQENIIKI</sequence>
<evidence type="ECO:0000313" key="6">
    <source>
        <dbReference type="Proteomes" id="UP000254055"/>
    </source>
</evidence>
<dbReference type="RefSeq" id="WP_085358681.1">
    <property type="nucleotide sequence ID" value="NZ_MTBM01000016.1"/>
</dbReference>
<dbReference type="PANTHER" id="PTHR38436">
    <property type="entry name" value="POLYKETIDE CYCLASE SNOAL-LIKE DOMAIN"/>
    <property type="match status" value="1"/>
</dbReference>
<dbReference type="EMBL" id="LT906434">
    <property type="protein sequence ID" value="SNU78766.1"/>
    <property type="molecule type" value="Genomic_DNA"/>
</dbReference>
<dbReference type="GO" id="GO:0030638">
    <property type="term" value="P:polyketide metabolic process"/>
    <property type="evidence" value="ECO:0007669"/>
    <property type="project" value="InterPro"/>
</dbReference>
<dbReference type="EMBL" id="UGRS01000002">
    <property type="protein sequence ID" value="SUA43896.1"/>
    <property type="molecule type" value="Genomic_DNA"/>
</dbReference>
<protein>
    <submittedName>
        <fullName evidence="2">Predicted ester cyclase</fullName>
    </submittedName>
</protein>
<reference evidence="2 5" key="2">
    <citation type="submission" date="2017-06" db="EMBL/GenBank/DDBJ databases">
        <authorList>
            <consortium name="Pathogen Informatics"/>
        </authorList>
    </citation>
    <scope>NUCLEOTIDE SEQUENCE [LARGE SCALE GENOMIC DNA]</scope>
    <source>
        <strain evidence="2 5">NCTC12230</strain>
    </source>
</reference>
<dbReference type="Gene3D" id="3.10.450.50">
    <property type="match status" value="1"/>
</dbReference>
<accession>A0A1X3CNL0</accession>
<keyword evidence="4" id="KW-1185">Reference proteome</keyword>
<dbReference type="Proteomes" id="UP000193466">
    <property type="component" value="Unassembled WGS sequence"/>
</dbReference>
<dbReference type="AlphaFoldDB" id="A0A1X3CNL0"/>